<gene>
    <name evidence="1" type="ORF">NQ176_g8933</name>
</gene>
<comment type="caution">
    <text evidence="1">The sequence shown here is derived from an EMBL/GenBank/DDBJ whole genome shotgun (WGS) entry which is preliminary data.</text>
</comment>
<organism evidence="1 2">
    <name type="scientific">Zarea fungicola</name>
    <dbReference type="NCBI Taxonomy" id="93591"/>
    <lineage>
        <taxon>Eukaryota</taxon>
        <taxon>Fungi</taxon>
        <taxon>Dikarya</taxon>
        <taxon>Ascomycota</taxon>
        <taxon>Pezizomycotina</taxon>
        <taxon>Sordariomycetes</taxon>
        <taxon>Hypocreomycetidae</taxon>
        <taxon>Hypocreales</taxon>
        <taxon>Cordycipitaceae</taxon>
        <taxon>Zarea</taxon>
    </lineage>
</organism>
<name>A0ACC1MRS4_9HYPO</name>
<proteinExistence type="predicted"/>
<protein>
    <submittedName>
        <fullName evidence="1">Uncharacterized protein</fullName>
    </submittedName>
</protein>
<evidence type="ECO:0000313" key="1">
    <source>
        <dbReference type="EMBL" id="KAJ2968928.1"/>
    </source>
</evidence>
<reference evidence="1" key="1">
    <citation type="submission" date="2022-08" db="EMBL/GenBank/DDBJ databases">
        <title>Genome Sequence of Lecanicillium fungicola.</title>
        <authorList>
            <person name="Buettner E."/>
        </authorList>
    </citation>
    <scope>NUCLEOTIDE SEQUENCE</scope>
    <source>
        <strain evidence="1">Babe33</strain>
    </source>
</reference>
<dbReference type="Proteomes" id="UP001143910">
    <property type="component" value="Unassembled WGS sequence"/>
</dbReference>
<dbReference type="EMBL" id="JANJQO010001866">
    <property type="protein sequence ID" value="KAJ2968928.1"/>
    <property type="molecule type" value="Genomic_DNA"/>
</dbReference>
<accession>A0ACC1MRS4</accession>
<keyword evidence="2" id="KW-1185">Reference proteome</keyword>
<sequence length="174" mass="19031">MLARSSSSDTSRGSHLISATPPILPSYLLPNFRFPFLRRRSSPPSSSSPPPSETKSASRLARLGPDTLRCSHCSTDLAFSSQIISKGFTGRYGRAFLVAPPPFASRSSSPDVNNDNDEEVGSLLNIRIGRLESRQLVTGWHVVADIFCNLCSKKLGWKYVDAKDASQKYKLGGR</sequence>
<evidence type="ECO:0000313" key="2">
    <source>
        <dbReference type="Proteomes" id="UP001143910"/>
    </source>
</evidence>